<keyword evidence="2" id="KW-1185">Reference proteome</keyword>
<dbReference type="AlphaFoldDB" id="A0A8X7BN10"/>
<gene>
    <name evidence="1" type="ORF">TNIN_235271</name>
</gene>
<evidence type="ECO:0000313" key="1">
    <source>
        <dbReference type="EMBL" id="GFY38146.1"/>
    </source>
</evidence>
<sequence>VRIVSTIMQLYGFFWCHCGVIKNLSVHEALAIFEELPSDDDSAASNNSDTDDEDHVENVAQGENISSDDEKIEEIQCPSTSQLKVTWGKLHKKKKKKKKKKKISSRIHENISQSKHKVVCTEDVLFAVPEKTFIALDGCVGPPTYHCALSTIV</sequence>
<reference evidence="1" key="1">
    <citation type="submission" date="2020-08" db="EMBL/GenBank/DDBJ databases">
        <title>Multicomponent nature underlies the extraordinary mechanical properties of spider dragline silk.</title>
        <authorList>
            <person name="Kono N."/>
            <person name="Nakamura H."/>
            <person name="Mori M."/>
            <person name="Yoshida Y."/>
            <person name="Ohtoshi R."/>
            <person name="Malay A.D."/>
            <person name="Moran D.A.P."/>
            <person name="Tomita M."/>
            <person name="Numata K."/>
            <person name="Arakawa K."/>
        </authorList>
    </citation>
    <scope>NUCLEOTIDE SEQUENCE</scope>
</reference>
<proteinExistence type="predicted"/>
<protein>
    <submittedName>
        <fullName evidence="1">Uncharacterized protein</fullName>
    </submittedName>
</protein>
<evidence type="ECO:0000313" key="2">
    <source>
        <dbReference type="Proteomes" id="UP000886998"/>
    </source>
</evidence>
<accession>A0A8X7BN10</accession>
<comment type="caution">
    <text evidence="1">The sequence shown here is derived from an EMBL/GenBank/DDBJ whole genome shotgun (WGS) entry which is preliminary data.</text>
</comment>
<name>A0A8X7BN10_9ARAC</name>
<organism evidence="1 2">
    <name type="scientific">Trichonephila inaurata madagascariensis</name>
    <dbReference type="NCBI Taxonomy" id="2747483"/>
    <lineage>
        <taxon>Eukaryota</taxon>
        <taxon>Metazoa</taxon>
        <taxon>Ecdysozoa</taxon>
        <taxon>Arthropoda</taxon>
        <taxon>Chelicerata</taxon>
        <taxon>Arachnida</taxon>
        <taxon>Araneae</taxon>
        <taxon>Araneomorphae</taxon>
        <taxon>Entelegynae</taxon>
        <taxon>Araneoidea</taxon>
        <taxon>Nephilidae</taxon>
        <taxon>Trichonephila</taxon>
        <taxon>Trichonephila inaurata</taxon>
    </lineage>
</organism>
<dbReference type="EMBL" id="BMAV01000676">
    <property type="protein sequence ID" value="GFY38146.1"/>
    <property type="molecule type" value="Genomic_DNA"/>
</dbReference>
<feature type="non-terminal residue" evidence="1">
    <location>
        <position position="1"/>
    </location>
</feature>
<dbReference type="Proteomes" id="UP000886998">
    <property type="component" value="Unassembled WGS sequence"/>
</dbReference>